<keyword evidence="14" id="KW-1185">Reference proteome</keyword>
<dbReference type="GO" id="GO:0016485">
    <property type="term" value="P:protein processing"/>
    <property type="evidence" value="ECO:0007669"/>
    <property type="project" value="TreeGrafter"/>
</dbReference>
<evidence type="ECO:0000256" key="9">
    <source>
        <dbReference type="ARBA" id="ARBA00023006"/>
    </source>
</evidence>
<dbReference type="InterPro" id="IPR038765">
    <property type="entry name" value="Papain-like_cys_pep_sf"/>
</dbReference>
<evidence type="ECO:0000256" key="1">
    <source>
        <dbReference type="ARBA" id="ARBA00004496"/>
    </source>
</evidence>
<sequence>MLRCGQMLLARALIVRHLGSDWLWNREAKEDDYKRILRMFQDKKSSLFSIHQIGELLFGKWEDFLEKMLKIL</sequence>
<evidence type="ECO:0000256" key="8">
    <source>
        <dbReference type="ARBA" id="ARBA00022927"/>
    </source>
</evidence>
<dbReference type="AlphaFoldDB" id="A0A183DNB7"/>
<dbReference type="PANTHER" id="PTHR22624:SF49">
    <property type="entry name" value="CYSTEINE PROTEASE"/>
    <property type="match status" value="1"/>
</dbReference>
<dbReference type="InterPro" id="IPR005078">
    <property type="entry name" value="Peptidase_C54"/>
</dbReference>
<dbReference type="SUPFAM" id="SSF54001">
    <property type="entry name" value="Cysteine proteinases"/>
    <property type="match status" value="1"/>
</dbReference>
<evidence type="ECO:0000256" key="3">
    <source>
        <dbReference type="ARBA" id="ARBA00022448"/>
    </source>
</evidence>
<evidence type="ECO:0000256" key="2">
    <source>
        <dbReference type="ARBA" id="ARBA00010958"/>
    </source>
</evidence>
<reference evidence="15" key="1">
    <citation type="submission" date="2016-06" db="UniProtKB">
        <authorList>
            <consortium name="WormBaseParasite"/>
        </authorList>
    </citation>
    <scope>IDENTIFICATION</scope>
</reference>
<evidence type="ECO:0000256" key="4">
    <source>
        <dbReference type="ARBA" id="ARBA00022490"/>
    </source>
</evidence>
<dbReference type="GO" id="GO:0000045">
    <property type="term" value="P:autophagosome assembly"/>
    <property type="evidence" value="ECO:0007669"/>
    <property type="project" value="TreeGrafter"/>
</dbReference>
<comment type="catalytic activity">
    <reaction evidence="10">
        <text>[protein]-C-terminal L-amino acid-glycyl-phosphatidylethanolamide + H2O = [protein]-C-terminal L-amino acid-glycine + a 1,2-diacyl-sn-glycero-3-phosphoethanolamine</text>
        <dbReference type="Rhea" id="RHEA:67548"/>
        <dbReference type="Rhea" id="RHEA-COMP:17323"/>
        <dbReference type="Rhea" id="RHEA-COMP:17324"/>
        <dbReference type="ChEBI" id="CHEBI:15377"/>
        <dbReference type="ChEBI" id="CHEBI:64612"/>
        <dbReference type="ChEBI" id="CHEBI:172940"/>
        <dbReference type="ChEBI" id="CHEBI:172941"/>
    </reaction>
    <physiologicalReaction direction="left-to-right" evidence="10">
        <dbReference type="Rhea" id="RHEA:67549"/>
    </physiologicalReaction>
</comment>
<keyword evidence="9 11" id="KW-0072">Autophagy</keyword>
<evidence type="ECO:0000256" key="6">
    <source>
        <dbReference type="ARBA" id="ARBA00022801"/>
    </source>
</evidence>
<dbReference type="GO" id="GO:0034727">
    <property type="term" value="P:piecemeal microautophagy of the nucleus"/>
    <property type="evidence" value="ECO:0007669"/>
    <property type="project" value="TreeGrafter"/>
</dbReference>
<feature type="domain" description="Peptidase C54 catalytic" evidence="12">
    <location>
        <begin position="1"/>
        <end position="55"/>
    </location>
</feature>
<evidence type="ECO:0000256" key="10">
    <source>
        <dbReference type="ARBA" id="ARBA00029362"/>
    </source>
</evidence>
<dbReference type="GO" id="GO:0019786">
    <property type="term" value="F:protein-phosphatidylethanolamide deconjugating activity"/>
    <property type="evidence" value="ECO:0007669"/>
    <property type="project" value="InterPro"/>
</dbReference>
<proteinExistence type="inferred from homology"/>
<accession>A0A183DNB7</accession>
<dbReference type="InterPro" id="IPR046792">
    <property type="entry name" value="Peptidase_C54_cat"/>
</dbReference>
<keyword evidence="8 11" id="KW-0653">Protein transport</keyword>
<dbReference type="GO" id="GO:0000423">
    <property type="term" value="P:mitophagy"/>
    <property type="evidence" value="ECO:0007669"/>
    <property type="project" value="TreeGrafter"/>
</dbReference>
<keyword evidence="6 11" id="KW-0378">Hydrolase</keyword>
<dbReference type="EC" id="3.4.22.-" evidence="11"/>
<keyword evidence="5 11" id="KW-0645">Protease</keyword>
<comment type="function">
    <text evidence="11">Cysteine protease that plays a key role in autophagy by mediating both proteolytic activation and delipidation of ATG8 family proteins.</text>
</comment>
<name>A0A183DNB7_9BILA</name>
<dbReference type="GO" id="GO:0035973">
    <property type="term" value="P:aggrephagy"/>
    <property type="evidence" value="ECO:0007669"/>
    <property type="project" value="TreeGrafter"/>
</dbReference>
<evidence type="ECO:0000313" key="14">
    <source>
        <dbReference type="Proteomes" id="UP000271098"/>
    </source>
</evidence>
<organism evidence="15">
    <name type="scientific">Gongylonema pulchrum</name>
    <dbReference type="NCBI Taxonomy" id="637853"/>
    <lineage>
        <taxon>Eukaryota</taxon>
        <taxon>Metazoa</taxon>
        <taxon>Ecdysozoa</taxon>
        <taxon>Nematoda</taxon>
        <taxon>Chromadorea</taxon>
        <taxon>Rhabditida</taxon>
        <taxon>Spirurina</taxon>
        <taxon>Spiruromorpha</taxon>
        <taxon>Spiruroidea</taxon>
        <taxon>Gongylonematidae</taxon>
        <taxon>Gongylonema</taxon>
    </lineage>
</organism>
<comment type="subcellular location">
    <subcellularLocation>
        <location evidence="1 11">Cytoplasm</location>
    </subcellularLocation>
</comment>
<gene>
    <name evidence="13" type="ORF">GPUH_LOCUS10208</name>
</gene>
<evidence type="ECO:0000313" key="13">
    <source>
        <dbReference type="EMBL" id="VDN17133.1"/>
    </source>
</evidence>
<reference evidence="13 14" key="2">
    <citation type="submission" date="2018-11" db="EMBL/GenBank/DDBJ databases">
        <authorList>
            <consortium name="Pathogen Informatics"/>
        </authorList>
    </citation>
    <scope>NUCLEOTIDE SEQUENCE [LARGE SCALE GENOMIC DNA]</scope>
</reference>
<dbReference type="GO" id="GO:0004197">
    <property type="term" value="F:cysteine-type endopeptidase activity"/>
    <property type="evidence" value="ECO:0007669"/>
    <property type="project" value="TreeGrafter"/>
</dbReference>
<dbReference type="EMBL" id="UYRT01077880">
    <property type="protein sequence ID" value="VDN17133.1"/>
    <property type="molecule type" value="Genomic_DNA"/>
</dbReference>
<dbReference type="OrthoDB" id="2960936at2759"/>
<evidence type="ECO:0000256" key="5">
    <source>
        <dbReference type="ARBA" id="ARBA00022670"/>
    </source>
</evidence>
<dbReference type="GO" id="GO:0005737">
    <property type="term" value="C:cytoplasm"/>
    <property type="evidence" value="ECO:0007669"/>
    <property type="project" value="UniProtKB-SubCell"/>
</dbReference>
<evidence type="ECO:0000256" key="7">
    <source>
        <dbReference type="ARBA" id="ARBA00022807"/>
    </source>
</evidence>
<evidence type="ECO:0000259" key="12">
    <source>
        <dbReference type="Pfam" id="PF03416"/>
    </source>
</evidence>
<dbReference type="Pfam" id="PF03416">
    <property type="entry name" value="Peptidase_C54"/>
    <property type="match status" value="1"/>
</dbReference>
<keyword evidence="4 11" id="KW-0963">Cytoplasm</keyword>
<comment type="similarity">
    <text evidence="2 11">Belongs to the peptidase C54 family.</text>
</comment>
<dbReference type="WBParaSite" id="GPUH_0001022101-mRNA-1">
    <property type="protein sequence ID" value="GPUH_0001022101-mRNA-1"/>
    <property type="gene ID" value="GPUH_0001022101"/>
</dbReference>
<protein>
    <recommendedName>
        <fullName evidence="11">Cysteine protease</fullName>
        <ecNumber evidence="11">3.4.22.-</ecNumber>
    </recommendedName>
</protein>
<evidence type="ECO:0000313" key="15">
    <source>
        <dbReference type="WBParaSite" id="GPUH_0001022101-mRNA-1"/>
    </source>
</evidence>
<dbReference type="GO" id="GO:0015031">
    <property type="term" value="P:protein transport"/>
    <property type="evidence" value="ECO:0007669"/>
    <property type="project" value="UniProtKB-KW"/>
</dbReference>
<dbReference type="PANTHER" id="PTHR22624">
    <property type="entry name" value="CYSTEINE PROTEASE ATG4"/>
    <property type="match status" value="1"/>
</dbReference>
<keyword evidence="3" id="KW-0813">Transport</keyword>
<dbReference type="Proteomes" id="UP000271098">
    <property type="component" value="Unassembled WGS sequence"/>
</dbReference>
<evidence type="ECO:0000256" key="11">
    <source>
        <dbReference type="RuleBase" id="RU363115"/>
    </source>
</evidence>
<keyword evidence="7" id="KW-0788">Thiol protease</keyword>